<dbReference type="SUPFAM" id="SSF52172">
    <property type="entry name" value="CheY-like"/>
    <property type="match status" value="1"/>
</dbReference>
<keyword evidence="12" id="KW-1185">Reference proteome</keyword>
<keyword evidence="2" id="KW-0902">Two-component regulatory system</keyword>
<dbReference type="SUPFAM" id="SSF46894">
    <property type="entry name" value="C-terminal effector domain of the bipartite response regulators"/>
    <property type="match status" value="1"/>
</dbReference>
<reference evidence="11 12" key="2">
    <citation type="submission" date="2017-08" db="EMBL/GenBank/DDBJ databases">
        <authorList>
            <person name="de Groot N.N."/>
        </authorList>
    </citation>
    <scope>NUCLEOTIDE SEQUENCE [LARGE SCALE GENOMIC DNA]</scope>
    <source>
        <strain evidence="11">Orrdi1</strain>
    </source>
</reference>
<dbReference type="STRING" id="1851544.ODI_02701"/>
<keyword evidence="3" id="KW-0805">Transcription regulation</keyword>
<dbReference type="EMBL" id="FLRC01000011">
    <property type="protein sequence ID" value="SBT24631.1"/>
    <property type="molecule type" value="Genomic_DNA"/>
</dbReference>
<dbReference type="GO" id="GO:0032993">
    <property type="term" value="C:protein-DNA complex"/>
    <property type="evidence" value="ECO:0007669"/>
    <property type="project" value="TreeGrafter"/>
</dbReference>
<sequence>MQPHFSEDLLRIGLLEDDDDFREELALGLGGFGFHVSFSCADSASFLSQFDVEPCDVVLLDANVPGEDGFTVATRLRAHHPVGIVMLTGRGALEDRVRGLEGGADIYMTKPVDMLELSSVIRSLARRMRMAGVVRQPSSPTPARAVPSPSWSLQDGGWILTAPDGTTLHLSAQERIFIGALLKSAGTVVSRQTLSEIFNPGDPNDFELRRIDVLVSRLRAKAQSVGMKVPVLSVRGQGYVFAT</sequence>
<dbReference type="GO" id="GO:0000156">
    <property type="term" value="F:phosphorelay response regulator activity"/>
    <property type="evidence" value="ECO:0007669"/>
    <property type="project" value="TreeGrafter"/>
</dbReference>
<evidence type="ECO:0000256" key="7">
    <source>
        <dbReference type="PROSITE-ProRule" id="PRU01091"/>
    </source>
</evidence>
<accession>A0A1C3JZF5</accession>
<dbReference type="GO" id="GO:0005829">
    <property type="term" value="C:cytosol"/>
    <property type="evidence" value="ECO:0007669"/>
    <property type="project" value="TreeGrafter"/>
</dbReference>
<reference evidence="10 12" key="1">
    <citation type="submission" date="2016-06" db="EMBL/GenBank/DDBJ databases">
        <authorList>
            <person name="Kjaerup R.B."/>
            <person name="Dalgaard T.S."/>
            <person name="Juul-Madsen H.R."/>
        </authorList>
    </citation>
    <scope>NUCLEOTIDE SEQUENCE [LARGE SCALE GENOMIC DNA]</scope>
    <source>
        <strain evidence="10">Orrdi1</strain>
    </source>
</reference>
<evidence type="ECO:0000256" key="2">
    <source>
        <dbReference type="ARBA" id="ARBA00023012"/>
    </source>
</evidence>
<dbReference type="EMBL" id="LT907988">
    <property type="protein sequence ID" value="SOE50295.1"/>
    <property type="molecule type" value="Genomic_DNA"/>
</dbReference>
<dbReference type="AlphaFoldDB" id="A0A1C3JZF5"/>
<evidence type="ECO:0000256" key="4">
    <source>
        <dbReference type="ARBA" id="ARBA00023125"/>
    </source>
</evidence>
<dbReference type="PANTHER" id="PTHR48111">
    <property type="entry name" value="REGULATOR OF RPOS"/>
    <property type="match status" value="1"/>
</dbReference>
<dbReference type="InterPro" id="IPR036388">
    <property type="entry name" value="WH-like_DNA-bd_sf"/>
</dbReference>
<keyword evidence="4 7" id="KW-0238">DNA-binding</keyword>
<feature type="DNA-binding region" description="OmpR/PhoB-type" evidence="7">
    <location>
        <begin position="141"/>
        <end position="243"/>
    </location>
</feature>
<dbReference type="GO" id="GO:0000976">
    <property type="term" value="F:transcription cis-regulatory region binding"/>
    <property type="evidence" value="ECO:0007669"/>
    <property type="project" value="TreeGrafter"/>
</dbReference>
<gene>
    <name evidence="10" type="ORF">ODI_02701</name>
    <name evidence="11" type="ORF">ODI_R2628</name>
</gene>
<dbReference type="GO" id="GO:0006355">
    <property type="term" value="P:regulation of DNA-templated transcription"/>
    <property type="evidence" value="ECO:0007669"/>
    <property type="project" value="InterPro"/>
</dbReference>
<evidence type="ECO:0000313" key="11">
    <source>
        <dbReference type="EMBL" id="SOE50295.1"/>
    </source>
</evidence>
<evidence type="ECO:0000256" key="1">
    <source>
        <dbReference type="ARBA" id="ARBA00022553"/>
    </source>
</evidence>
<evidence type="ECO:0000256" key="5">
    <source>
        <dbReference type="ARBA" id="ARBA00023163"/>
    </source>
</evidence>
<evidence type="ECO:0000256" key="6">
    <source>
        <dbReference type="PROSITE-ProRule" id="PRU00169"/>
    </source>
</evidence>
<evidence type="ECO:0000256" key="3">
    <source>
        <dbReference type="ARBA" id="ARBA00023015"/>
    </source>
</evidence>
<evidence type="ECO:0000259" key="8">
    <source>
        <dbReference type="PROSITE" id="PS50110"/>
    </source>
</evidence>
<proteinExistence type="predicted"/>
<dbReference type="Pfam" id="PF00072">
    <property type="entry name" value="Response_reg"/>
    <property type="match status" value="1"/>
</dbReference>
<dbReference type="PROSITE" id="PS51755">
    <property type="entry name" value="OMPR_PHOB"/>
    <property type="match status" value="1"/>
</dbReference>
<dbReference type="InterPro" id="IPR016032">
    <property type="entry name" value="Sig_transdc_resp-reg_C-effctor"/>
</dbReference>
<keyword evidence="1 6" id="KW-0597">Phosphoprotein</keyword>
<dbReference type="InterPro" id="IPR011006">
    <property type="entry name" value="CheY-like_superfamily"/>
</dbReference>
<evidence type="ECO:0000313" key="12">
    <source>
        <dbReference type="Proteomes" id="UP000078558"/>
    </source>
</evidence>
<dbReference type="PANTHER" id="PTHR48111:SF1">
    <property type="entry name" value="TWO-COMPONENT RESPONSE REGULATOR ORR33"/>
    <property type="match status" value="1"/>
</dbReference>
<dbReference type="InterPro" id="IPR001867">
    <property type="entry name" value="OmpR/PhoB-type_DNA-bd"/>
</dbReference>
<feature type="domain" description="Response regulatory" evidence="8">
    <location>
        <begin position="11"/>
        <end position="125"/>
    </location>
</feature>
<evidence type="ECO:0000259" key="9">
    <source>
        <dbReference type="PROSITE" id="PS51755"/>
    </source>
</evidence>
<dbReference type="Gene3D" id="3.40.50.2300">
    <property type="match status" value="1"/>
</dbReference>
<dbReference type="PROSITE" id="PS50110">
    <property type="entry name" value="RESPONSE_REGULATORY"/>
    <property type="match status" value="1"/>
</dbReference>
<dbReference type="InterPro" id="IPR039420">
    <property type="entry name" value="WalR-like"/>
</dbReference>
<protein>
    <submittedName>
        <fullName evidence="10">Probable two-component response regulator</fullName>
    </submittedName>
</protein>
<evidence type="ECO:0000313" key="10">
    <source>
        <dbReference type="EMBL" id="SBT24631.1"/>
    </source>
</evidence>
<dbReference type="CDD" id="cd00383">
    <property type="entry name" value="trans_reg_C"/>
    <property type="match status" value="1"/>
</dbReference>
<dbReference type="InterPro" id="IPR001789">
    <property type="entry name" value="Sig_transdc_resp-reg_receiver"/>
</dbReference>
<dbReference type="Pfam" id="PF00486">
    <property type="entry name" value="Trans_reg_C"/>
    <property type="match status" value="1"/>
</dbReference>
<name>A0A1C3JZF5_9BURK</name>
<feature type="modified residue" description="4-aspartylphosphate" evidence="6">
    <location>
        <position position="61"/>
    </location>
</feature>
<dbReference type="CDD" id="cd17574">
    <property type="entry name" value="REC_OmpR"/>
    <property type="match status" value="1"/>
</dbReference>
<organism evidence="10 12">
    <name type="scientific">Orrella dioscoreae</name>
    <dbReference type="NCBI Taxonomy" id="1851544"/>
    <lineage>
        <taxon>Bacteria</taxon>
        <taxon>Pseudomonadati</taxon>
        <taxon>Pseudomonadota</taxon>
        <taxon>Betaproteobacteria</taxon>
        <taxon>Burkholderiales</taxon>
        <taxon>Alcaligenaceae</taxon>
        <taxon>Orrella</taxon>
    </lineage>
</organism>
<dbReference type="SMART" id="SM00862">
    <property type="entry name" value="Trans_reg_C"/>
    <property type="match status" value="1"/>
</dbReference>
<dbReference type="KEGG" id="odi:ODI_R2628"/>
<dbReference type="SMART" id="SM00448">
    <property type="entry name" value="REC"/>
    <property type="match status" value="1"/>
</dbReference>
<feature type="domain" description="OmpR/PhoB-type" evidence="9">
    <location>
        <begin position="141"/>
        <end position="243"/>
    </location>
</feature>
<dbReference type="Gene3D" id="1.10.10.10">
    <property type="entry name" value="Winged helix-like DNA-binding domain superfamily/Winged helix DNA-binding domain"/>
    <property type="match status" value="1"/>
</dbReference>
<dbReference type="Proteomes" id="UP000078558">
    <property type="component" value="Chromosome I"/>
</dbReference>
<keyword evidence="5" id="KW-0804">Transcription</keyword>
<dbReference type="OrthoDB" id="8583421at2"/>
<dbReference type="RefSeq" id="WP_067751112.1">
    <property type="nucleotide sequence ID" value="NZ_LT907988.1"/>
</dbReference>